<evidence type="ECO:0000313" key="9">
    <source>
        <dbReference type="EMBL" id="ADY53398.1"/>
    </source>
</evidence>
<comment type="similarity">
    <text evidence="3">Belongs to the Nudix hydrolase family. NudK subfamily.</text>
</comment>
<keyword evidence="10" id="KW-1185">Reference proteome</keyword>
<dbReference type="PROSITE" id="PS51462">
    <property type="entry name" value="NUDIX"/>
    <property type="match status" value="1"/>
</dbReference>
<evidence type="ECO:0000256" key="7">
    <source>
        <dbReference type="ARBA" id="ARBA00032272"/>
    </source>
</evidence>
<dbReference type="KEGG" id="psn:Pedsa_2859"/>
<dbReference type="InterPro" id="IPR015797">
    <property type="entry name" value="NUDIX_hydrolase-like_dom_sf"/>
</dbReference>
<dbReference type="OrthoDB" id="9806150at2"/>
<dbReference type="AlphaFoldDB" id="F0S8D4"/>
<evidence type="ECO:0000256" key="6">
    <source>
        <dbReference type="ARBA" id="ARBA00032162"/>
    </source>
</evidence>
<dbReference type="EMBL" id="CP002545">
    <property type="protein sequence ID" value="ADY53398.1"/>
    <property type="molecule type" value="Genomic_DNA"/>
</dbReference>
<dbReference type="SUPFAM" id="SSF55811">
    <property type="entry name" value="Nudix"/>
    <property type="match status" value="1"/>
</dbReference>
<dbReference type="eggNOG" id="COG0494">
    <property type="taxonomic scope" value="Bacteria"/>
</dbReference>
<name>F0S8D4_PSESL</name>
<reference evidence="10" key="2">
    <citation type="submission" date="2011-02" db="EMBL/GenBank/DDBJ databases">
        <title>The complete genome of Pedobacter saltans DSM 12145.</title>
        <authorList>
            <consortium name="US DOE Joint Genome Institute (JGI-PGF)"/>
            <person name="Lucas S."/>
            <person name="Copeland A."/>
            <person name="Lapidus A."/>
            <person name="Bruce D."/>
            <person name="Goodwin L."/>
            <person name="Pitluck S."/>
            <person name="Kyrpides N."/>
            <person name="Mavromatis K."/>
            <person name="Pagani I."/>
            <person name="Ivanova N."/>
            <person name="Ovchinnikova G."/>
            <person name="Lu M."/>
            <person name="Detter J.C."/>
            <person name="Han C."/>
            <person name="Land M."/>
            <person name="Hauser L."/>
            <person name="Markowitz V."/>
            <person name="Cheng J.-F."/>
            <person name="Hugenholtz P."/>
            <person name="Woyke T."/>
            <person name="Wu D."/>
            <person name="Tindall B."/>
            <person name="Pomrenke H.G."/>
            <person name="Brambilla E."/>
            <person name="Klenk H.-P."/>
            <person name="Eisen J.A."/>
        </authorList>
    </citation>
    <scope>NUCLEOTIDE SEQUENCE [LARGE SCALE GENOMIC DNA]</scope>
    <source>
        <strain evidence="10">ATCC 51119 / DSM 12145 / JCM 21818 / LMG 10337 / NBRC 100064 / NCIMB 13643</strain>
    </source>
</reference>
<sequence>MSKENPWKKTGSRPIFENPWISLTEFQIINPVGNPGTYSTIHFKNLAVGIIAIDDADNIALIGQYRFPIEQYSWEVPAGGCPVGTDPLESAKRELLEETGLLAENWAEIQRLHLSNSVSDELAIIYLAEGLTQKEAQPEETELLEYKKVPFEEALKLVLNGEITDSISVAAILKVKCLRTLPSLNVEATDR</sequence>
<dbReference type="Gene3D" id="3.90.79.10">
    <property type="entry name" value="Nucleoside Triphosphate Pyrophosphohydrolase"/>
    <property type="match status" value="1"/>
</dbReference>
<dbReference type="RefSeq" id="WP_013633883.1">
    <property type="nucleotide sequence ID" value="NC_015177.1"/>
</dbReference>
<gene>
    <name evidence="9" type="ordered locus">Pedsa_2859</name>
</gene>
<dbReference type="Pfam" id="PF00293">
    <property type="entry name" value="NUDIX"/>
    <property type="match status" value="1"/>
</dbReference>
<evidence type="ECO:0000259" key="8">
    <source>
        <dbReference type="PROSITE" id="PS51462"/>
    </source>
</evidence>
<dbReference type="PANTHER" id="PTHR11839:SF18">
    <property type="entry name" value="NUDIX HYDROLASE DOMAIN-CONTAINING PROTEIN"/>
    <property type="match status" value="1"/>
</dbReference>
<evidence type="ECO:0000256" key="1">
    <source>
        <dbReference type="ARBA" id="ARBA00000847"/>
    </source>
</evidence>
<evidence type="ECO:0000313" key="10">
    <source>
        <dbReference type="Proteomes" id="UP000000310"/>
    </source>
</evidence>
<dbReference type="GO" id="GO:0019693">
    <property type="term" value="P:ribose phosphate metabolic process"/>
    <property type="evidence" value="ECO:0007669"/>
    <property type="project" value="TreeGrafter"/>
</dbReference>
<organism evidence="9 10">
    <name type="scientific">Pseudopedobacter saltans (strain ATCC 51119 / DSM 12145 / JCM 21818 / CCUG 39354 / LMG 10337 / NBRC 100064 / NCIMB 13643)</name>
    <name type="common">Pedobacter saltans</name>
    <dbReference type="NCBI Taxonomy" id="762903"/>
    <lineage>
        <taxon>Bacteria</taxon>
        <taxon>Pseudomonadati</taxon>
        <taxon>Bacteroidota</taxon>
        <taxon>Sphingobacteriia</taxon>
        <taxon>Sphingobacteriales</taxon>
        <taxon>Sphingobacteriaceae</taxon>
        <taxon>Pseudopedobacter</taxon>
    </lineage>
</organism>
<protein>
    <recommendedName>
        <fullName evidence="4">GDP-mannose pyrophosphatase</fullName>
    </recommendedName>
    <alternativeName>
        <fullName evidence="6">GDP-mannose hydrolase</fullName>
    </alternativeName>
    <alternativeName>
        <fullName evidence="7">GDPMK</fullName>
    </alternativeName>
</protein>
<dbReference type="HOGENOM" id="CLU_062658_5_2_10"/>
<feature type="domain" description="Nudix hydrolase" evidence="8">
    <location>
        <begin position="43"/>
        <end position="171"/>
    </location>
</feature>
<dbReference type="GO" id="GO:0016787">
    <property type="term" value="F:hydrolase activity"/>
    <property type="evidence" value="ECO:0007669"/>
    <property type="project" value="UniProtKB-KW"/>
</dbReference>
<comment type="catalytic activity">
    <reaction evidence="1">
        <text>GDP-alpha-D-mannose + H2O = alpha-D-mannose 1-phosphate + GMP + 2 H(+)</text>
        <dbReference type="Rhea" id="RHEA:27978"/>
        <dbReference type="ChEBI" id="CHEBI:15377"/>
        <dbReference type="ChEBI" id="CHEBI:15378"/>
        <dbReference type="ChEBI" id="CHEBI:57527"/>
        <dbReference type="ChEBI" id="CHEBI:58115"/>
        <dbReference type="ChEBI" id="CHEBI:58409"/>
    </reaction>
</comment>
<dbReference type="STRING" id="762903.Pedsa_2859"/>
<dbReference type="CDD" id="cd24161">
    <property type="entry name" value="NUDIX_ADPRase_Ndx2"/>
    <property type="match status" value="1"/>
</dbReference>
<dbReference type="InterPro" id="IPR000086">
    <property type="entry name" value="NUDIX_hydrolase_dom"/>
</dbReference>
<evidence type="ECO:0000256" key="5">
    <source>
        <dbReference type="ARBA" id="ARBA00022801"/>
    </source>
</evidence>
<evidence type="ECO:0000256" key="4">
    <source>
        <dbReference type="ARBA" id="ARBA00016377"/>
    </source>
</evidence>
<dbReference type="GO" id="GO:0006753">
    <property type="term" value="P:nucleoside phosphate metabolic process"/>
    <property type="evidence" value="ECO:0007669"/>
    <property type="project" value="TreeGrafter"/>
</dbReference>
<accession>F0S8D4</accession>
<reference evidence="9 10" key="1">
    <citation type="journal article" date="2011" name="Stand. Genomic Sci.">
        <title>Complete genome sequence of the gliding, heparinolytic Pedobacter saltans type strain (113).</title>
        <authorList>
            <person name="Liolios K."/>
            <person name="Sikorski J."/>
            <person name="Lu M."/>
            <person name="Nolan M."/>
            <person name="Lapidus A."/>
            <person name="Lucas S."/>
            <person name="Hammon N."/>
            <person name="Deshpande S."/>
            <person name="Cheng J.F."/>
            <person name="Tapia R."/>
            <person name="Han C."/>
            <person name="Goodwin L."/>
            <person name="Pitluck S."/>
            <person name="Huntemann M."/>
            <person name="Ivanova N."/>
            <person name="Pagani I."/>
            <person name="Mavromatis K."/>
            <person name="Ovchinikova G."/>
            <person name="Pati A."/>
            <person name="Chen A."/>
            <person name="Palaniappan K."/>
            <person name="Land M."/>
            <person name="Hauser L."/>
            <person name="Brambilla E.M."/>
            <person name="Kotsyurbenko O."/>
            <person name="Rohde M."/>
            <person name="Tindall B.J."/>
            <person name="Abt B."/>
            <person name="Goker M."/>
            <person name="Detter J.C."/>
            <person name="Woyke T."/>
            <person name="Bristow J."/>
            <person name="Eisen J.A."/>
            <person name="Markowitz V."/>
            <person name="Hugenholtz P."/>
            <person name="Klenk H.P."/>
            <person name="Kyrpides N.C."/>
        </authorList>
    </citation>
    <scope>NUCLEOTIDE SEQUENCE [LARGE SCALE GENOMIC DNA]</scope>
    <source>
        <strain evidence="10">ATCC 51119 / DSM 12145 / JCM 21818 / LMG 10337 / NBRC 100064 / NCIMB 13643</strain>
    </source>
</reference>
<keyword evidence="5 9" id="KW-0378">Hydrolase</keyword>
<dbReference type="GO" id="GO:0005829">
    <property type="term" value="C:cytosol"/>
    <property type="evidence" value="ECO:0007669"/>
    <property type="project" value="TreeGrafter"/>
</dbReference>
<evidence type="ECO:0000256" key="2">
    <source>
        <dbReference type="ARBA" id="ARBA00001946"/>
    </source>
</evidence>
<comment type="cofactor">
    <cofactor evidence="2">
        <name>Mg(2+)</name>
        <dbReference type="ChEBI" id="CHEBI:18420"/>
    </cofactor>
</comment>
<proteinExistence type="inferred from homology"/>
<dbReference type="Proteomes" id="UP000000310">
    <property type="component" value="Chromosome"/>
</dbReference>
<dbReference type="PANTHER" id="PTHR11839">
    <property type="entry name" value="UDP/ADP-SUGAR PYROPHOSPHATASE"/>
    <property type="match status" value="1"/>
</dbReference>
<evidence type="ECO:0000256" key="3">
    <source>
        <dbReference type="ARBA" id="ARBA00007275"/>
    </source>
</evidence>